<dbReference type="PRINTS" id="PR00725">
    <property type="entry name" value="DADACBPTASE1"/>
</dbReference>
<dbReference type="RefSeq" id="WP_348028024.1">
    <property type="nucleotide sequence ID" value="NZ_CP129113.1"/>
</dbReference>
<dbReference type="InterPro" id="IPR015956">
    <property type="entry name" value="Peniciliin-bd_prot_C_sf"/>
</dbReference>
<comment type="pathway">
    <text evidence="2">Cell wall biogenesis; peptidoglycan biosynthesis.</text>
</comment>
<evidence type="ECO:0000256" key="13">
    <source>
        <dbReference type="RuleBase" id="RU004016"/>
    </source>
</evidence>
<feature type="signal peptide" evidence="14">
    <location>
        <begin position="1"/>
        <end position="28"/>
    </location>
</feature>
<feature type="chain" id="PRO_5045348045" description="serine-type D-Ala-D-Ala carboxypeptidase" evidence="14">
    <location>
        <begin position="29"/>
        <end position="447"/>
    </location>
</feature>
<comment type="similarity">
    <text evidence="3 13">Belongs to the peptidase S11 family.</text>
</comment>
<dbReference type="Gene3D" id="2.60.410.10">
    <property type="entry name" value="D-Ala-D-Ala carboxypeptidase, C-terminal domain"/>
    <property type="match status" value="1"/>
</dbReference>
<dbReference type="PANTHER" id="PTHR21581:SF11">
    <property type="entry name" value="D-ALANYL-D-ALANINE CARBOXYPEPTIDASE DACA"/>
    <property type="match status" value="1"/>
</dbReference>
<dbReference type="Pfam" id="PF07943">
    <property type="entry name" value="PBP5_C"/>
    <property type="match status" value="1"/>
</dbReference>
<dbReference type="SMART" id="SM00936">
    <property type="entry name" value="PBP5_C"/>
    <property type="match status" value="1"/>
</dbReference>
<dbReference type="InterPro" id="IPR037167">
    <property type="entry name" value="Peptidase_S11_C_sf"/>
</dbReference>
<evidence type="ECO:0000313" key="16">
    <source>
        <dbReference type="EMBL" id="WLV24714.1"/>
    </source>
</evidence>
<evidence type="ECO:0000256" key="2">
    <source>
        <dbReference type="ARBA" id="ARBA00004752"/>
    </source>
</evidence>
<name>A0ABY9KUY4_9BACI</name>
<protein>
    <recommendedName>
        <fullName evidence="4">serine-type D-Ala-D-Ala carboxypeptidase</fullName>
        <ecNumber evidence="4">3.4.16.4</ecNumber>
    </recommendedName>
</protein>
<dbReference type="PANTHER" id="PTHR21581">
    <property type="entry name" value="D-ALANYL-D-ALANINE CARBOXYPEPTIDASE"/>
    <property type="match status" value="1"/>
</dbReference>
<evidence type="ECO:0000256" key="11">
    <source>
        <dbReference type="ARBA" id="ARBA00023316"/>
    </source>
</evidence>
<evidence type="ECO:0000259" key="15">
    <source>
        <dbReference type="SMART" id="SM00936"/>
    </source>
</evidence>
<keyword evidence="10" id="KW-0573">Peptidoglycan synthesis</keyword>
<dbReference type="GO" id="GO:0016787">
    <property type="term" value="F:hydrolase activity"/>
    <property type="evidence" value="ECO:0007669"/>
    <property type="project" value="UniProtKB-KW"/>
</dbReference>
<keyword evidence="6" id="KW-0645">Protease</keyword>
<comment type="catalytic activity">
    <reaction evidence="12">
        <text>Preferential cleavage: (Ac)2-L-Lys-D-Ala-|-D-Ala. Also transpeptidation of peptidyl-alanyl moieties that are N-acyl substituents of D-alanine.</text>
        <dbReference type="EC" id="3.4.16.4"/>
    </reaction>
</comment>
<evidence type="ECO:0000256" key="12">
    <source>
        <dbReference type="ARBA" id="ARBA00034000"/>
    </source>
</evidence>
<keyword evidence="11" id="KW-0961">Cell wall biogenesis/degradation</keyword>
<dbReference type="SUPFAM" id="SSF69189">
    <property type="entry name" value="Penicillin-binding protein associated domain"/>
    <property type="match status" value="1"/>
</dbReference>
<dbReference type="EMBL" id="CP129113">
    <property type="protein sequence ID" value="WLV24714.1"/>
    <property type="molecule type" value="Genomic_DNA"/>
</dbReference>
<dbReference type="InterPro" id="IPR012338">
    <property type="entry name" value="Beta-lactam/transpept-like"/>
</dbReference>
<feature type="domain" description="Peptidase S11 D-Ala-D-Ala carboxypeptidase A C-terminal" evidence="15">
    <location>
        <begin position="302"/>
        <end position="417"/>
    </location>
</feature>
<evidence type="ECO:0000256" key="8">
    <source>
        <dbReference type="ARBA" id="ARBA00022801"/>
    </source>
</evidence>
<dbReference type="EC" id="3.4.16.4" evidence="4"/>
<reference evidence="16" key="1">
    <citation type="submission" date="2023-06" db="EMBL/GenBank/DDBJ databases">
        <title>A Treasure from Seagulls: Isolation and Description of Aciduricobacillus qingdaonensis gen. nov., sp. nov., a Rare Obligately Uric Acid-utilizing Member in the Family Bacillaceae.</title>
        <authorList>
            <person name="Liu W."/>
            <person name="Wang B."/>
        </authorList>
    </citation>
    <scope>NUCLEOTIDE SEQUENCE</scope>
    <source>
        <strain evidence="16">44XB</strain>
    </source>
</reference>
<organism evidence="16 17">
    <name type="scientific">Aciduricibacillus chroicocephali</name>
    <dbReference type="NCBI Taxonomy" id="3054939"/>
    <lineage>
        <taxon>Bacteria</taxon>
        <taxon>Bacillati</taxon>
        <taxon>Bacillota</taxon>
        <taxon>Bacilli</taxon>
        <taxon>Bacillales</taxon>
        <taxon>Bacillaceae</taxon>
        <taxon>Aciduricibacillus</taxon>
    </lineage>
</organism>
<dbReference type="Gene3D" id="3.40.710.10">
    <property type="entry name" value="DD-peptidase/beta-lactamase superfamily"/>
    <property type="match status" value="1"/>
</dbReference>
<dbReference type="Proteomes" id="UP001180087">
    <property type="component" value="Chromosome"/>
</dbReference>
<evidence type="ECO:0000256" key="1">
    <source>
        <dbReference type="ARBA" id="ARBA00003217"/>
    </source>
</evidence>
<evidence type="ECO:0000256" key="5">
    <source>
        <dbReference type="ARBA" id="ARBA00022645"/>
    </source>
</evidence>
<accession>A0ABY9KUY4</accession>
<keyword evidence="8 16" id="KW-0378">Hydrolase</keyword>
<dbReference type="InterPro" id="IPR001967">
    <property type="entry name" value="Peptidase_S11_N"/>
</dbReference>
<keyword evidence="5" id="KW-0121">Carboxypeptidase</keyword>
<evidence type="ECO:0000313" key="17">
    <source>
        <dbReference type="Proteomes" id="UP001180087"/>
    </source>
</evidence>
<evidence type="ECO:0000256" key="10">
    <source>
        <dbReference type="ARBA" id="ARBA00022984"/>
    </source>
</evidence>
<proteinExistence type="inferred from homology"/>
<evidence type="ECO:0000256" key="4">
    <source>
        <dbReference type="ARBA" id="ARBA00012448"/>
    </source>
</evidence>
<evidence type="ECO:0000256" key="3">
    <source>
        <dbReference type="ARBA" id="ARBA00007164"/>
    </source>
</evidence>
<keyword evidence="9" id="KW-0133">Cell shape</keyword>
<keyword evidence="17" id="KW-1185">Reference proteome</keyword>
<evidence type="ECO:0000256" key="14">
    <source>
        <dbReference type="SAM" id="SignalP"/>
    </source>
</evidence>
<dbReference type="InterPro" id="IPR012907">
    <property type="entry name" value="Peptidase_S11_C"/>
</dbReference>
<dbReference type="InterPro" id="IPR018044">
    <property type="entry name" value="Peptidase_S11"/>
</dbReference>
<comment type="function">
    <text evidence="1">Removes C-terminal D-alanyl residues from sugar-peptide cell wall precursors.</text>
</comment>
<sequence>MSHVYRKVLTFVLLSLAFCILVPHGASAERTVDVKAKAAILVDEKSGKILYEKNSNTSLPPASMSKIMTEYLVWEAIKKGEIKWDTTTQISDYPYSLSANKDFSGVGLRQSKDYKVEDLYKAMAINSDNATTVALAELIAGSETDFVKRMNKKAKELGMKDSDFVNATGLDNKDLGKYRPKGSSPNETNLMSAHDAALLAYRLIHDYPRALDISSMPETDFDGQKIRNWNYMLPHDASYLKQFYYDGVDGLKTGYTDMAGYCFTGTAQRSGTRLITVVMKTASEDERFNETKKLLDYGFEQFDQKKIFPAGNRALTNRDQADKSLPVAKGKESSVPIGLKDAVEIPVKKNSSTKYELKIDIDKSKLNKDGKLEAPVKKGTKIGTAKLVKKGEKDEGYIYSDNKNDGIDVITTKPVEKDNWFMLTLKAIGHFFSNLFTTIFETIKGWF</sequence>
<dbReference type="Pfam" id="PF00768">
    <property type="entry name" value="Peptidase_S11"/>
    <property type="match status" value="1"/>
</dbReference>
<keyword evidence="7 14" id="KW-0732">Signal</keyword>
<dbReference type="SUPFAM" id="SSF56601">
    <property type="entry name" value="beta-lactamase/transpeptidase-like"/>
    <property type="match status" value="1"/>
</dbReference>
<evidence type="ECO:0000256" key="7">
    <source>
        <dbReference type="ARBA" id="ARBA00022729"/>
    </source>
</evidence>
<evidence type="ECO:0000256" key="6">
    <source>
        <dbReference type="ARBA" id="ARBA00022670"/>
    </source>
</evidence>
<gene>
    <name evidence="16" type="ORF">QR721_00050</name>
</gene>
<evidence type="ECO:0000256" key="9">
    <source>
        <dbReference type="ARBA" id="ARBA00022960"/>
    </source>
</evidence>